<evidence type="ECO:0000256" key="2">
    <source>
        <dbReference type="ARBA" id="ARBA00022490"/>
    </source>
</evidence>
<dbReference type="PANTHER" id="PTHR10901:SF18">
    <property type="entry name" value="TROPOMODULIN-3"/>
    <property type="match status" value="1"/>
</dbReference>
<dbReference type="Proteomes" id="UP000826234">
    <property type="component" value="Unassembled WGS sequence"/>
</dbReference>
<accession>A0ABQ7SRM8</accession>
<gene>
    <name evidence="3" type="ORF">JD844_014417</name>
</gene>
<comment type="caution">
    <text evidence="3">The sequence shown here is derived from an EMBL/GenBank/DDBJ whole genome shotgun (WGS) entry which is preliminary data.</text>
</comment>
<dbReference type="EMBL" id="JAIPUX010003439">
    <property type="protein sequence ID" value="KAH0619955.1"/>
    <property type="molecule type" value="Genomic_DNA"/>
</dbReference>
<organism evidence="3 4">
    <name type="scientific">Phrynosoma platyrhinos</name>
    <name type="common">Desert horned lizard</name>
    <dbReference type="NCBI Taxonomy" id="52577"/>
    <lineage>
        <taxon>Eukaryota</taxon>
        <taxon>Metazoa</taxon>
        <taxon>Chordata</taxon>
        <taxon>Craniata</taxon>
        <taxon>Vertebrata</taxon>
        <taxon>Euteleostomi</taxon>
        <taxon>Lepidosauria</taxon>
        <taxon>Squamata</taxon>
        <taxon>Bifurcata</taxon>
        <taxon>Unidentata</taxon>
        <taxon>Episquamata</taxon>
        <taxon>Toxicofera</taxon>
        <taxon>Iguania</taxon>
        <taxon>Phrynosomatidae</taxon>
        <taxon>Phrynosomatinae</taxon>
        <taxon>Phrynosoma</taxon>
    </lineage>
</organism>
<proteinExistence type="predicted"/>
<evidence type="ECO:0008006" key="5">
    <source>
        <dbReference type="Google" id="ProtNLM"/>
    </source>
</evidence>
<reference evidence="3 4" key="1">
    <citation type="journal article" date="2022" name="Gigascience">
        <title>A chromosome-level genome assembly and annotation of the desert horned lizard, Phrynosoma platyrhinos, provides insight into chromosomal rearrangements among reptiles.</title>
        <authorList>
            <person name="Koochekian N."/>
            <person name="Ascanio A."/>
            <person name="Farleigh K."/>
            <person name="Card D.C."/>
            <person name="Schield D.R."/>
            <person name="Castoe T.A."/>
            <person name="Jezkova T."/>
        </authorList>
    </citation>
    <scope>NUCLEOTIDE SEQUENCE [LARGE SCALE GENOMIC DNA]</scope>
    <source>
        <strain evidence="3">NK-2021</strain>
    </source>
</reference>
<dbReference type="PANTHER" id="PTHR10901">
    <property type="entry name" value="TROPOMODULIN"/>
    <property type="match status" value="1"/>
</dbReference>
<keyword evidence="2" id="KW-0963">Cytoplasm</keyword>
<evidence type="ECO:0000313" key="4">
    <source>
        <dbReference type="Proteomes" id="UP000826234"/>
    </source>
</evidence>
<protein>
    <recommendedName>
        <fullName evidence="5">Tropomodulin</fullName>
    </recommendedName>
</protein>
<name>A0ABQ7SRM8_PHRPL</name>
<evidence type="ECO:0000313" key="3">
    <source>
        <dbReference type="EMBL" id="KAH0619955.1"/>
    </source>
</evidence>
<keyword evidence="4" id="KW-1185">Reference proteome</keyword>
<sequence length="66" mass="7500">MTSAHPLPAGVMALPFRKDLDKYKDLDEDEILGKLSEEELKQLETVLDDLDPEVCIRPTEQVPLSY</sequence>
<dbReference type="Pfam" id="PF03250">
    <property type="entry name" value="Tropomodulin"/>
    <property type="match status" value="1"/>
</dbReference>
<dbReference type="InterPro" id="IPR004934">
    <property type="entry name" value="TMOD"/>
</dbReference>
<evidence type="ECO:0000256" key="1">
    <source>
        <dbReference type="ARBA" id="ARBA00004496"/>
    </source>
</evidence>
<comment type="subcellular location">
    <subcellularLocation>
        <location evidence="1">Cytoplasm</location>
    </subcellularLocation>
</comment>